<organism evidence="1 2">
    <name type="scientific">Cannabis sativa</name>
    <name type="common">Hemp</name>
    <name type="synonym">Marijuana</name>
    <dbReference type="NCBI Taxonomy" id="3483"/>
    <lineage>
        <taxon>Eukaryota</taxon>
        <taxon>Viridiplantae</taxon>
        <taxon>Streptophyta</taxon>
        <taxon>Embryophyta</taxon>
        <taxon>Tracheophyta</taxon>
        <taxon>Spermatophyta</taxon>
        <taxon>Magnoliopsida</taxon>
        <taxon>eudicotyledons</taxon>
        <taxon>Gunneridae</taxon>
        <taxon>Pentapetalae</taxon>
        <taxon>rosids</taxon>
        <taxon>fabids</taxon>
        <taxon>Rosales</taxon>
        <taxon>Cannabaceae</taxon>
        <taxon>Cannabis</taxon>
    </lineage>
</organism>
<accession>A0A803QTY4</accession>
<dbReference type="Gramene" id="novel_model_1353_5bd9a17a">
    <property type="protein sequence ID" value="cds.novel_model_1353_5bd9a17a"/>
    <property type="gene ID" value="novel_gene_753_5bd9a17a"/>
</dbReference>
<dbReference type="EMBL" id="UZAU01000024">
    <property type="status" value="NOT_ANNOTATED_CDS"/>
    <property type="molecule type" value="Genomic_DNA"/>
</dbReference>
<proteinExistence type="predicted"/>
<sequence>MRLSETMVVMLSMNTASWGVHPLYASEVVNEAVEKCTKACFAICTKGRSITATTTPVEIA</sequence>
<keyword evidence="2" id="KW-1185">Reference proteome</keyword>
<evidence type="ECO:0000313" key="2">
    <source>
        <dbReference type="Proteomes" id="UP000596661"/>
    </source>
</evidence>
<dbReference type="AlphaFoldDB" id="A0A803QTY4"/>
<dbReference type="EnsemblPlants" id="novel_model_1353_5bd9a17a">
    <property type="protein sequence ID" value="cds.novel_model_1353_5bd9a17a"/>
    <property type="gene ID" value="novel_gene_753_5bd9a17a"/>
</dbReference>
<dbReference type="Proteomes" id="UP000596661">
    <property type="component" value="Chromosome 1"/>
</dbReference>
<reference evidence="1" key="2">
    <citation type="submission" date="2021-03" db="UniProtKB">
        <authorList>
            <consortium name="EnsemblPlants"/>
        </authorList>
    </citation>
    <scope>IDENTIFICATION</scope>
</reference>
<name>A0A803QTY4_CANSA</name>
<reference evidence="1" key="1">
    <citation type="submission" date="2018-11" db="EMBL/GenBank/DDBJ databases">
        <authorList>
            <person name="Grassa J C."/>
        </authorList>
    </citation>
    <scope>NUCLEOTIDE SEQUENCE [LARGE SCALE GENOMIC DNA]</scope>
</reference>
<evidence type="ECO:0000313" key="1">
    <source>
        <dbReference type="EnsemblPlants" id="cds.novel_model_1353_5bd9a17a"/>
    </source>
</evidence>
<protein>
    <submittedName>
        <fullName evidence="1">Uncharacterized protein</fullName>
    </submittedName>
</protein>